<dbReference type="GO" id="GO:0046428">
    <property type="term" value="F:1,4-dihydroxy-2-naphthoate polyprenyltransferase activity"/>
    <property type="evidence" value="ECO:0007669"/>
    <property type="project" value="UniProtKB-UniRule"/>
</dbReference>
<evidence type="ECO:0000256" key="4">
    <source>
        <dbReference type="ARBA" id="ARBA00022679"/>
    </source>
</evidence>
<protein>
    <recommendedName>
        <fullName evidence="8 9">1,4-dihydroxy-2-naphthoate octaprenyltransferase</fullName>
        <shortName evidence="8">DHNA-octaprenyltransferase</shortName>
        <ecNumber evidence="8 9">2.5.1.74</ecNumber>
    </recommendedName>
</protein>
<keyword evidence="6 8" id="KW-1133">Transmembrane helix</keyword>
<dbReference type="NCBIfam" id="TIGR00751">
    <property type="entry name" value="menA"/>
    <property type="match status" value="1"/>
</dbReference>
<evidence type="ECO:0000256" key="5">
    <source>
        <dbReference type="ARBA" id="ARBA00022692"/>
    </source>
</evidence>
<keyword evidence="4 8" id="KW-0808">Transferase</keyword>
<comment type="function">
    <text evidence="8">Conversion of 1,4-dihydroxy-2-naphthoate (DHNA) to demethylmenaquinone (DMK).</text>
</comment>
<dbReference type="EC" id="2.5.1.74" evidence="8 9"/>
<dbReference type="GO" id="GO:0005886">
    <property type="term" value="C:plasma membrane"/>
    <property type="evidence" value="ECO:0007669"/>
    <property type="project" value="UniProtKB-SubCell"/>
</dbReference>
<feature type="transmembrane region" description="Helical" evidence="8">
    <location>
        <begin position="97"/>
        <end position="117"/>
    </location>
</feature>
<dbReference type="HAMAP" id="MF_01937">
    <property type="entry name" value="MenA_1"/>
    <property type="match status" value="1"/>
</dbReference>
<comment type="catalytic activity">
    <reaction evidence="8">
        <text>an all-trans-polyprenyl diphosphate + 1,4-dihydroxy-2-naphthoate + H(+) = a 2-demethylmenaquinol + CO2 + diphosphate</text>
        <dbReference type="Rhea" id="RHEA:26478"/>
        <dbReference type="Rhea" id="RHEA-COMP:9563"/>
        <dbReference type="Rhea" id="RHEA-COMP:9564"/>
        <dbReference type="ChEBI" id="CHEBI:11173"/>
        <dbReference type="ChEBI" id="CHEBI:15378"/>
        <dbReference type="ChEBI" id="CHEBI:16526"/>
        <dbReference type="ChEBI" id="CHEBI:33019"/>
        <dbReference type="ChEBI" id="CHEBI:55437"/>
        <dbReference type="ChEBI" id="CHEBI:58914"/>
        <dbReference type="EC" id="2.5.1.74"/>
    </reaction>
</comment>
<dbReference type="PANTHER" id="PTHR13929">
    <property type="entry name" value="1,4-DIHYDROXY-2-NAPHTHOATE OCTAPRENYLTRANSFERASE"/>
    <property type="match status" value="1"/>
</dbReference>
<dbReference type="InterPro" id="IPR044878">
    <property type="entry name" value="UbiA_sf"/>
</dbReference>
<keyword evidence="2 8" id="KW-0474">Menaquinone biosynthesis</keyword>
<gene>
    <name evidence="8 10" type="primary">menA</name>
    <name evidence="10" type="ORF">E3J62_05915</name>
</gene>
<evidence type="ECO:0000256" key="2">
    <source>
        <dbReference type="ARBA" id="ARBA00022428"/>
    </source>
</evidence>
<dbReference type="GO" id="GO:0042371">
    <property type="term" value="P:vitamin K biosynthetic process"/>
    <property type="evidence" value="ECO:0007669"/>
    <property type="project" value="TreeGrafter"/>
</dbReference>
<feature type="transmembrane region" description="Helical" evidence="8">
    <location>
        <begin position="39"/>
        <end position="59"/>
    </location>
</feature>
<dbReference type="InterPro" id="IPR000537">
    <property type="entry name" value="UbiA_prenyltransferase"/>
</dbReference>
<feature type="transmembrane region" description="Helical" evidence="8">
    <location>
        <begin position="123"/>
        <end position="145"/>
    </location>
</feature>
<dbReference type="UniPathway" id="UPA00079">
    <property type="reaction ID" value="UER00168"/>
</dbReference>
<evidence type="ECO:0000256" key="3">
    <source>
        <dbReference type="ARBA" id="ARBA00022475"/>
    </source>
</evidence>
<evidence type="ECO:0000256" key="9">
    <source>
        <dbReference type="NCBIfam" id="TIGR00751"/>
    </source>
</evidence>
<evidence type="ECO:0000313" key="10">
    <source>
        <dbReference type="EMBL" id="TET45941.1"/>
    </source>
</evidence>
<keyword evidence="3 8" id="KW-1003">Cell membrane</keyword>
<evidence type="ECO:0000256" key="6">
    <source>
        <dbReference type="ARBA" id="ARBA00022989"/>
    </source>
</evidence>
<evidence type="ECO:0000313" key="11">
    <source>
        <dbReference type="Proteomes" id="UP000315525"/>
    </source>
</evidence>
<comment type="pathway">
    <text evidence="8">Quinol/quinone metabolism; menaquinone biosynthesis; menaquinol from 1,4-dihydroxy-2-naphthoate: step 1/2.</text>
</comment>
<keyword evidence="7 8" id="KW-0472">Membrane</keyword>
<dbReference type="Pfam" id="PF01040">
    <property type="entry name" value="UbiA"/>
    <property type="match status" value="1"/>
</dbReference>
<name>A0A523UUI2_UNCT6</name>
<keyword evidence="5 8" id="KW-0812">Transmembrane</keyword>
<feature type="transmembrane region" description="Helical" evidence="8">
    <location>
        <begin position="152"/>
        <end position="169"/>
    </location>
</feature>
<dbReference type="CDD" id="cd13962">
    <property type="entry name" value="PT_UbiA_UBIAD1"/>
    <property type="match status" value="1"/>
</dbReference>
<reference evidence="10 11" key="1">
    <citation type="submission" date="2019-03" db="EMBL/GenBank/DDBJ databases">
        <title>Metabolic potential of uncultured bacteria and archaea associated with petroleum seepage in deep-sea sediments.</title>
        <authorList>
            <person name="Dong X."/>
            <person name="Hubert C."/>
        </authorList>
    </citation>
    <scope>NUCLEOTIDE SEQUENCE [LARGE SCALE GENOMIC DNA]</scope>
    <source>
        <strain evidence="10">E44_bin18</strain>
    </source>
</reference>
<dbReference type="Gene3D" id="1.10.357.140">
    <property type="entry name" value="UbiA prenyltransferase"/>
    <property type="match status" value="1"/>
</dbReference>
<feature type="transmembrane region" description="Helical" evidence="8">
    <location>
        <begin position="275"/>
        <end position="300"/>
    </location>
</feature>
<comment type="subcellular location">
    <subcellularLocation>
        <location evidence="8">Cell membrane</location>
        <topology evidence="8">Multi-pass membrane protein</topology>
    </subcellularLocation>
    <subcellularLocation>
        <location evidence="1">Membrane</location>
        <topology evidence="1">Multi-pass membrane protein</topology>
    </subcellularLocation>
</comment>
<feature type="transmembrane region" description="Helical" evidence="8">
    <location>
        <begin position="12"/>
        <end position="33"/>
    </location>
</feature>
<feature type="transmembrane region" description="Helical" evidence="8">
    <location>
        <begin position="224"/>
        <end position="242"/>
    </location>
</feature>
<organism evidence="10 11">
    <name type="scientific">candidate division TA06 bacterium</name>
    <dbReference type="NCBI Taxonomy" id="2250710"/>
    <lineage>
        <taxon>Bacteria</taxon>
        <taxon>Bacteria division TA06</taxon>
    </lineage>
</organism>
<evidence type="ECO:0000256" key="8">
    <source>
        <dbReference type="HAMAP-Rule" id="MF_01937"/>
    </source>
</evidence>
<dbReference type="PANTHER" id="PTHR13929:SF0">
    <property type="entry name" value="UBIA PRENYLTRANSFERASE DOMAIN-CONTAINING PROTEIN 1"/>
    <property type="match status" value="1"/>
</dbReference>
<dbReference type="InterPro" id="IPR026046">
    <property type="entry name" value="UBIAD1"/>
</dbReference>
<comment type="caution">
    <text evidence="10">The sequence shown here is derived from an EMBL/GenBank/DDBJ whole genome shotgun (WGS) entry which is preliminary data.</text>
</comment>
<evidence type="ECO:0000256" key="1">
    <source>
        <dbReference type="ARBA" id="ARBA00004141"/>
    </source>
</evidence>
<dbReference type="GO" id="GO:0009234">
    <property type="term" value="P:menaquinone biosynthetic process"/>
    <property type="evidence" value="ECO:0007669"/>
    <property type="project" value="UniProtKB-UniRule"/>
</dbReference>
<feature type="transmembrane region" description="Helical" evidence="8">
    <location>
        <begin position="175"/>
        <end position="195"/>
    </location>
</feature>
<dbReference type="InterPro" id="IPR004657">
    <property type="entry name" value="MenA"/>
</dbReference>
<comment type="similarity">
    <text evidence="8">Belongs to the MenA family. Type 1 subfamily.</text>
</comment>
<dbReference type="AlphaFoldDB" id="A0A523UUI2"/>
<dbReference type="PIRSF" id="PIRSF005355">
    <property type="entry name" value="UBIAD1"/>
    <property type="match status" value="1"/>
</dbReference>
<feature type="transmembrane region" description="Helical" evidence="8">
    <location>
        <begin position="248"/>
        <end position="268"/>
    </location>
</feature>
<accession>A0A523UUI2</accession>
<dbReference type="EMBL" id="SOJN01000072">
    <property type="protein sequence ID" value="TET45941.1"/>
    <property type="molecule type" value="Genomic_DNA"/>
</dbReference>
<sequence length="305" mass="33121">MKKLVLYLQELRAPFFTASVVPVILGASVAWYHSAQFHWGLFFLTLAGGVLLHAGTNVINDFFDHKSGDDEANVDYVRPFTGGSRMIQKGLLTPKQVLWESIFAYLGAAAIGVVLVIHRGYPILILGAIGMLCGYSYTGPPLLLASRGVGELVVGVNFGILMSIGSYYVQTGRFALEPALAAGPIAFLILLVLFINQFQDVKADSLTGKRTLVVRLGTKRSSRLYLAIISLTYLWILVFVWFRLMSPFAILALLSVPIAAKATSVALVNYDKPKLLVPANAGTIMLHLSVGLLISLAYVLEGIFS</sequence>
<proteinExistence type="inferred from homology"/>
<evidence type="ECO:0000256" key="7">
    <source>
        <dbReference type="ARBA" id="ARBA00023136"/>
    </source>
</evidence>
<dbReference type="Proteomes" id="UP000315525">
    <property type="component" value="Unassembled WGS sequence"/>
</dbReference>